<dbReference type="FunFam" id="3.90.700.10:FF:000007">
    <property type="entry name" value="NADH-dependent fumarate reductase"/>
    <property type="match status" value="1"/>
</dbReference>
<evidence type="ECO:0000256" key="7">
    <source>
        <dbReference type="ARBA" id="ARBA00077246"/>
    </source>
</evidence>
<comment type="cofactor">
    <cofactor evidence="1">
        <name>FAD</name>
        <dbReference type="ChEBI" id="CHEBI:57692"/>
    </cofactor>
</comment>
<name>K2MAW5_TRYCR</name>
<proteinExistence type="predicted"/>
<dbReference type="InterPro" id="IPR008333">
    <property type="entry name" value="Cbr1-like_FAD-bd_dom"/>
</dbReference>
<evidence type="ECO:0000256" key="3">
    <source>
        <dbReference type="ARBA" id="ARBA00022827"/>
    </source>
</evidence>
<keyword evidence="3" id="KW-0274">FAD</keyword>
<dbReference type="PRINTS" id="PR00406">
    <property type="entry name" value="CYTB5RDTASE"/>
</dbReference>
<dbReference type="Gene3D" id="2.40.30.10">
    <property type="entry name" value="Translation factors"/>
    <property type="match status" value="1"/>
</dbReference>
<dbReference type="FunFam" id="3.40.50.80:FF:000021">
    <property type="entry name" value="Cytochrome b5 reductase 4"/>
    <property type="match status" value="1"/>
</dbReference>
<dbReference type="InterPro" id="IPR003374">
    <property type="entry name" value="ApbE-like_sf"/>
</dbReference>
<dbReference type="Gene3D" id="3.50.50.60">
    <property type="entry name" value="FAD/NAD(P)-binding domain"/>
    <property type="match status" value="1"/>
</dbReference>
<dbReference type="Pfam" id="PF00175">
    <property type="entry name" value="NAD_binding_1"/>
    <property type="match status" value="1"/>
</dbReference>
<dbReference type="GO" id="GO:0010181">
    <property type="term" value="F:FMN binding"/>
    <property type="evidence" value="ECO:0007669"/>
    <property type="project" value="InterPro"/>
</dbReference>
<evidence type="ECO:0000313" key="10">
    <source>
        <dbReference type="EMBL" id="EKF32293.1"/>
    </source>
</evidence>
<dbReference type="InterPro" id="IPR050315">
    <property type="entry name" value="FAD-oxidoreductase_2"/>
</dbReference>
<dbReference type="Proteomes" id="UP000007350">
    <property type="component" value="Unassembled WGS sequence"/>
</dbReference>
<gene>
    <name evidence="10" type="ORF">MOQ_003860</name>
</gene>
<evidence type="ECO:0000256" key="6">
    <source>
        <dbReference type="ARBA" id="ARBA00067004"/>
    </source>
</evidence>
<dbReference type="SUPFAM" id="SSF56425">
    <property type="entry name" value="Succinate dehydrogenase/fumarate reductase flavoprotein, catalytic domain"/>
    <property type="match status" value="1"/>
</dbReference>
<accession>K2MAW5</accession>
<evidence type="ECO:0000259" key="9">
    <source>
        <dbReference type="PROSITE" id="PS51384"/>
    </source>
</evidence>
<reference evidence="10 11" key="1">
    <citation type="journal article" date="2012" name="BMC Genomics">
        <title>Comparative genomic analysis of human infective Trypanosoma cruzi lineages with the bat-restricted subspecies T. cruzi marinkellei.</title>
        <authorList>
            <person name="Franzen O."/>
            <person name="Talavera-Lopez C."/>
            <person name="Ochaya S."/>
            <person name="Butler C.E."/>
            <person name="Messenger L.A."/>
            <person name="Lewis M.D."/>
            <person name="Llewellyn M.S."/>
            <person name="Marinkelle C.J."/>
            <person name="Tyler K.M."/>
            <person name="Miles M.A."/>
            <person name="Andersson B."/>
        </authorList>
    </citation>
    <scope>NUCLEOTIDE SEQUENCE [LARGE SCALE GENOMIC DNA]</scope>
    <source>
        <strain evidence="10 11">B7</strain>
    </source>
</reference>
<sequence>FFCLLHFYFSVFSAAGRGGGKPKRRMFSRRRILLRSSFTIGVATGKMAITKSLMFGAYPPAAPATAAVRWASSSSSSTLDNSPTILSQRSFFSGSPDAHSSASVVVVDAELAAKERDRIAREMLSQNMPSPHTEERLVVTLRGLEHTVPYTLRMVLNGADEAKNGEIVAGNVLTEAFEVVNQHLNHYNPESEVSAINQLPVGVKHTMSEHMRCVMECCVRVYASSGACFDPATGPLVEFLRSVMKDEKSDTESTLTEEEVEHFCLPQSFDVNITDGTIARKHEGAKLDLGGVNKGYTVDRVVEKLNAAGMRDVMFEWGGDCRATGVNYQHQAWAIAIVRPPPVEVVEQHAKEGVDEKKETSQLLRLMYLDDEALCTSGDYENVMYNPKYGVRSNIFDWKRRSLLEPVENELAQVSIKCYSAMYADALATASLIKRDITKVRHMLEDWRHSRNRVTNYVTYTRQGERVARMFEIATENAEIRKNRIAGSLPARVIVVGGGLAGLSAAIEATACGAQVILLEKEPKVGGNSAKATSGINGWGTRAQALDDIQDNCKTFERDTHKSGLGGSTDPSLVRTLSVKSGDAISWLSSLGVPLTVLSQLGGHSRKRTHRAPDKADGTPVPIGFTIMRTLEQHIRTKLADRVTILESTAVTSLLHEIKATPDGGREVRVRGVTYKKSDEKEFISMKLTADAVILATGGFSNDHMSQSLIGEFAPELSGFPTTNGPWATGDGVKLARRLGATLVDMEKVQLHPTGLIDPKDPANPTKYLGPEALRGSGGVLLNKKGERFVNELDLRSVVSNAIIEQGDEYPYSNGSKFAFCVLNDAAVKLFGVNLLNFYANNLGLFKRVDDLQELAMLIGCDVLTLQNTLEAYESCSISTSACPFTGKVVYPCVLGPQGPFHVAFVTPSIHYTMGGCLISPSAEIQREHHSLNLLENQRPILGLFGAGEVTGGVHGGNRLGGNSLLECVVFGRIAGDRAATILQKQVYALSKDKWTSVVVRESRSGERFGTGSRVLRFNLPGALQRSGLYLGQFIAIRGEWDGQQLIGYYSPITLPDERGVISILARGDKGTLREWICAMRPGDSVEIKSCGGILIERNPAKKQFLFRGHVIRQFGLIAGGSGVAPMLQIIRAALERPYVDTTESIRLFYTAEEYEELTYRELLNHYCKENPDKFSVEFSLNNPPEGWTGGVGFVDRPSLRKTLQPPSNDLLIAICGPPAMQRAVKNDLLAMGYNPALVHTVDDDMQAAL</sequence>
<comment type="caution">
    <text evidence="10">The sequence shown here is derived from an EMBL/GenBank/DDBJ whole genome shotgun (WGS) entry which is preliminary data.</text>
</comment>
<dbReference type="GO" id="GO:0016156">
    <property type="term" value="F:fumarate reductase (NADH) activity"/>
    <property type="evidence" value="ECO:0007669"/>
    <property type="project" value="UniProtKB-EC"/>
</dbReference>
<organism evidence="10 11">
    <name type="scientific">Trypanosoma cruzi marinkellei</name>
    <dbReference type="NCBI Taxonomy" id="85056"/>
    <lineage>
        <taxon>Eukaryota</taxon>
        <taxon>Discoba</taxon>
        <taxon>Euglenozoa</taxon>
        <taxon>Kinetoplastea</taxon>
        <taxon>Metakinetoplastina</taxon>
        <taxon>Trypanosomatida</taxon>
        <taxon>Trypanosomatidae</taxon>
        <taxon>Trypanosoma</taxon>
        <taxon>Schizotrypanum</taxon>
    </lineage>
</organism>
<comment type="catalytic activity">
    <reaction evidence="5">
        <text>succinate + NAD(+) = fumarate + NADH + H(+)</text>
        <dbReference type="Rhea" id="RHEA:18281"/>
        <dbReference type="ChEBI" id="CHEBI:15378"/>
        <dbReference type="ChEBI" id="CHEBI:29806"/>
        <dbReference type="ChEBI" id="CHEBI:30031"/>
        <dbReference type="ChEBI" id="CHEBI:57540"/>
        <dbReference type="ChEBI" id="CHEBI:57945"/>
        <dbReference type="EC" id="1.3.1.6"/>
    </reaction>
</comment>
<dbReference type="InterPro" id="IPR036188">
    <property type="entry name" value="FAD/NAD-bd_sf"/>
</dbReference>
<dbReference type="InterPro" id="IPR003953">
    <property type="entry name" value="FAD-dep_OxRdtase_2_FAD-bd"/>
</dbReference>
<dbReference type="Pfam" id="PF00970">
    <property type="entry name" value="FAD_binding_6"/>
    <property type="match status" value="1"/>
</dbReference>
<keyword evidence="2" id="KW-0285">Flavoprotein</keyword>
<dbReference type="AlphaFoldDB" id="K2MAW5"/>
<dbReference type="SUPFAM" id="SSF51905">
    <property type="entry name" value="FAD/NAD(P)-binding domain"/>
    <property type="match status" value="1"/>
</dbReference>
<feature type="region of interest" description="Disordered" evidence="8">
    <location>
        <begin position="602"/>
        <end position="621"/>
    </location>
</feature>
<dbReference type="SUPFAM" id="SSF52343">
    <property type="entry name" value="Ferredoxin reductase-like, C-terminal NADP-linked domain"/>
    <property type="match status" value="1"/>
</dbReference>
<dbReference type="Gene3D" id="3.90.700.10">
    <property type="entry name" value="Succinate dehydrogenase/fumarate reductase flavoprotein, catalytic domain"/>
    <property type="match status" value="1"/>
</dbReference>
<keyword evidence="11" id="KW-1185">Reference proteome</keyword>
<dbReference type="PANTHER" id="PTHR43400">
    <property type="entry name" value="FUMARATE REDUCTASE"/>
    <property type="match status" value="1"/>
</dbReference>
<dbReference type="InterPro" id="IPR010960">
    <property type="entry name" value="Flavocytochrome_c"/>
</dbReference>
<dbReference type="InterPro" id="IPR017927">
    <property type="entry name" value="FAD-bd_FR_type"/>
</dbReference>
<feature type="non-terminal residue" evidence="10">
    <location>
        <position position="1"/>
    </location>
</feature>
<dbReference type="PROSITE" id="PS51384">
    <property type="entry name" value="FAD_FR"/>
    <property type="match status" value="1"/>
</dbReference>
<dbReference type="EMBL" id="AHKC01009923">
    <property type="protein sequence ID" value="EKF32293.1"/>
    <property type="molecule type" value="Genomic_DNA"/>
</dbReference>
<dbReference type="InterPro" id="IPR039261">
    <property type="entry name" value="FNR_nucleotide-bd"/>
</dbReference>
<evidence type="ECO:0000256" key="2">
    <source>
        <dbReference type="ARBA" id="ARBA00022630"/>
    </source>
</evidence>
<keyword evidence="4" id="KW-0560">Oxidoreductase</keyword>
<dbReference type="EC" id="1.3.1.6" evidence="6"/>
<evidence type="ECO:0000256" key="8">
    <source>
        <dbReference type="SAM" id="MobiDB-lite"/>
    </source>
</evidence>
<evidence type="ECO:0000313" key="11">
    <source>
        <dbReference type="Proteomes" id="UP000007350"/>
    </source>
</evidence>
<dbReference type="InterPro" id="IPR024932">
    <property type="entry name" value="ApbE"/>
</dbReference>
<dbReference type="Gene3D" id="3.40.50.80">
    <property type="entry name" value="Nucleotide-binding domain of ferredoxin-NADP reductase (FNR) module"/>
    <property type="match status" value="1"/>
</dbReference>
<dbReference type="InterPro" id="IPR027477">
    <property type="entry name" value="Succ_DH/fumarate_Rdtase_cat_sf"/>
</dbReference>
<dbReference type="InterPro" id="IPR017938">
    <property type="entry name" value="Riboflavin_synthase-like_b-brl"/>
</dbReference>
<dbReference type="SUPFAM" id="SSF63380">
    <property type="entry name" value="Riboflavin synthase domain-like"/>
    <property type="match status" value="1"/>
</dbReference>
<dbReference type="InterPro" id="IPR001433">
    <property type="entry name" value="OxRdtase_FAD/NAD-bd"/>
</dbReference>
<dbReference type="SUPFAM" id="SSF143631">
    <property type="entry name" value="ApbE-like"/>
    <property type="match status" value="1"/>
</dbReference>
<dbReference type="Pfam" id="PF02424">
    <property type="entry name" value="ApbE"/>
    <property type="match status" value="1"/>
</dbReference>
<dbReference type="CDD" id="cd06183">
    <property type="entry name" value="cyt_b5_reduct_like"/>
    <property type="match status" value="1"/>
</dbReference>
<dbReference type="NCBIfam" id="TIGR01813">
    <property type="entry name" value="flavo_cyto_c"/>
    <property type="match status" value="1"/>
</dbReference>
<evidence type="ECO:0000256" key="4">
    <source>
        <dbReference type="ARBA" id="ARBA00023002"/>
    </source>
</evidence>
<dbReference type="Pfam" id="PF00890">
    <property type="entry name" value="FAD_binding_2"/>
    <property type="match status" value="1"/>
</dbReference>
<protein>
    <recommendedName>
        <fullName evidence="6">fumarate reductase (NADH)</fullName>
        <ecNumber evidence="6">1.3.1.6</ecNumber>
    </recommendedName>
    <alternativeName>
        <fullName evidence="7">NADH-dependent fumarate reductase</fullName>
    </alternativeName>
</protein>
<dbReference type="PANTHER" id="PTHR43400:SF7">
    <property type="entry name" value="FAD-DEPENDENT OXIDOREDUCTASE 2 FAD BINDING DOMAIN-CONTAINING PROTEIN"/>
    <property type="match status" value="1"/>
</dbReference>
<evidence type="ECO:0000256" key="5">
    <source>
        <dbReference type="ARBA" id="ARBA00050832"/>
    </source>
</evidence>
<evidence type="ECO:0000256" key="1">
    <source>
        <dbReference type="ARBA" id="ARBA00001974"/>
    </source>
</evidence>
<dbReference type="OrthoDB" id="10252157at2759"/>
<feature type="domain" description="FAD-binding FR-type" evidence="9">
    <location>
        <begin position="993"/>
        <end position="1098"/>
    </location>
</feature>
<dbReference type="Gene3D" id="3.10.520.10">
    <property type="entry name" value="ApbE-like domains"/>
    <property type="match status" value="1"/>
</dbReference>